<protein>
    <submittedName>
        <fullName evidence="2">Uncharacterized protein</fullName>
    </submittedName>
</protein>
<evidence type="ECO:0000313" key="2">
    <source>
        <dbReference type="EMBL" id="CAL1381076.1"/>
    </source>
</evidence>
<sequence>MIAGSRLPLHHQVDGSPTEKEVKKKEPPPANEKEGGGASRPWEPLLPLGRLEPQALALGSLTDRASSQNKPISLGHTLAGEGRLAWLILGRTTWVVGFVE</sequence>
<proteinExistence type="predicted"/>
<evidence type="ECO:0000256" key="1">
    <source>
        <dbReference type="SAM" id="MobiDB-lite"/>
    </source>
</evidence>
<evidence type="ECO:0000313" key="3">
    <source>
        <dbReference type="Proteomes" id="UP001497516"/>
    </source>
</evidence>
<dbReference type="EMBL" id="OZ034817">
    <property type="protein sequence ID" value="CAL1381076.1"/>
    <property type="molecule type" value="Genomic_DNA"/>
</dbReference>
<organism evidence="2 3">
    <name type="scientific">Linum trigynum</name>
    <dbReference type="NCBI Taxonomy" id="586398"/>
    <lineage>
        <taxon>Eukaryota</taxon>
        <taxon>Viridiplantae</taxon>
        <taxon>Streptophyta</taxon>
        <taxon>Embryophyta</taxon>
        <taxon>Tracheophyta</taxon>
        <taxon>Spermatophyta</taxon>
        <taxon>Magnoliopsida</taxon>
        <taxon>eudicotyledons</taxon>
        <taxon>Gunneridae</taxon>
        <taxon>Pentapetalae</taxon>
        <taxon>rosids</taxon>
        <taxon>fabids</taxon>
        <taxon>Malpighiales</taxon>
        <taxon>Linaceae</taxon>
        <taxon>Linum</taxon>
    </lineage>
</organism>
<gene>
    <name evidence="2" type="ORF">LTRI10_LOCUS22482</name>
</gene>
<dbReference type="Proteomes" id="UP001497516">
    <property type="component" value="Chromosome 4"/>
</dbReference>
<feature type="region of interest" description="Disordered" evidence="1">
    <location>
        <begin position="1"/>
        <end position="46"/>
    </location>
</feature>
<dbReference type="AlphaFoldDB" id="A0AAV2E564"/>
<reference evidence="2 3" key="1">
    <citation type="submission" date="2024-04" db="EMBL/GenBank/DDBJ databases">
        <authorList>
            <person name="Fracassetti M."/>
        </authorList>
    </citation>
    <scope>NUCLEOTIDE SEQUENCE [LARGE SCALE GENOMIC DNA]</scope>
</reference>
<name>A0AAV2E564_9ROSI</name>
<keyword evidence="3" id="KW-1185">Reference proteome</keyword>
<feature type="compositionally biased region" description="Basic and acidic residues" evidence="1">
    <location>
        <begin position="11"/>
        <end position="35"/>
    </location>
</feature>
<accession>A0AAV2E564</accession>